<dbReference type="PIRSF" id="PIRSF000077">
    <property type="entry name" value="Thioredoxin"/>
    <property type="match status" value="1"/>
</dbReference>
<organism evidence="11 12">
    <name type="scientific">Chloroflexus aggregans</name>
    <dbReference type="NCBI Taxonomy" id="152260"/>
    <lineage>
        <taxon>Bacteria</taxon>
        <taxon>Bacillati</taxon>
        <taxon>Chloroflexota</taxon>
        <taxon>Chloroflexia</taxon>
        <taxon>Chloroflexales</taxon>
        <taxon>Chloroflexineae</taxon>
        <taxon>Chloroflexaceae</taxon>
        <taxon>Chloroflexus</taxon>
    </lineage>
</organism>
<evidence type="ECO:0000256" key="3">
    <source>
        <dbReference type="ARBA" id="ARBA00022982"/>
    </source>
</evidence>
<comment type="caution">
    <text evidence="11">The sequence shown here is derived from an EMBL/GenBank/DDBJ whole genome shotgun (WGS) entry which is preliminary data.</text>
</comment>
<keyword evidence="3" id="KW-0249">Electron transport</keyword>
<dbReference type="InterPro" id="IPR013766">
    <property type="entry name" value="Thioredoxin_domain"/>
</dbReference>
<keyword evidence="2" id="KW-0813">Transport</keyword>
<name>A0A2J6XAP1_9CHLR</name>
<dbReference type="NCBIfam" id="TIGR01068">
    <property type="entry name" value="thioredoxin"/>
    <property type="match status" value="1"/>
</dbReference>
<dbReference type="InterPro" id="IPR005746">
    <property type="entry name" value="Thioredoxin"/>
</dbReference>
<dbReference type="PANTHER" id="PTHR45663:SF11">
    <property type="entry name" value="GEO12009P1"/>
    <property type="match status" value="1"/>
</dbReference>
<proteinExistence type="inferred from homology"/>
<dbReference type="InterPro" id="IPR017937">
    <property type="entry name" value="Thioredoxin_CS"/>
</dbReference>
<feature type="site" description="Contributes to redox potential value" evidence="8">
    <location>
        <position position="33"/>
    </location>
</feature>
<feature type="site" description="Deprotonates C-terminal active site Cys" evidence="8">
    <location>
        <position position="26"/>
    </location>
</feature>
<protein>
    <recommendedName>
        <fullName evidence="6 7">Thioredoxin</fullName>
    </recommendedName>
</protein>
<evidence type="ECO:0000313" key="12">
    <source>
        <dbReference type="Proteomes" id="UP000243376"/>
    </source>
</evidence>
<dbReference type="EMBL" id="PNIQ01000222">
    <property type="protein sequence ID" value="PMP84664.1"/>
    <property type="molecule type" value="Genomic_DNA"/>
</dbReference>
<accession>A0A2J6XAP1</accession>
<reference evidence="11 12" key="1">
    <citation type="submission" date="2018-01" db="EMBL/GenBank/DDBJ databases">
        <title>Metagenomic assembled genomes from two thermal pools in the Uzon Caldera, Kamchatka, Russia.</title>
        <authorList>
            <person name="Wilkins L."/>
            <person name="Ettinger C."/>
        </authorList>
    </citation>
    <scope>NUCLEOTIDE SEQUENCE [LARGE SCALE GENOMIC DNA]</scope>
    <source>
        <strain evidence="11">ZAV-02</strain>
    </source>
</reference>
<dbReference type="AlphaFoldDB" id="A0A2J6XAP1"/>
<dbReference type="GO" id="GO:0005829">
    <property type="term" value="C:cytosol"/>
    <property type="evidence" value="ECO:0007669"/>
    <property type="project" value="TreeGrafter"/>
</dbReference>
<dbReference type="PROSITE" id="PS00194">
    <property type="entry name" value="THIOREDOXIN_1"/>
    <property type="match status" value="1"/>
</dbReference>
<dbReference type="PRINTS" id="PR00421">
    <property type="entry name" value="THIOREDOXIN"/>
</dbReference>
<dbReference type="Proteomes" id="UP000243376">
    <property type="component" value="Unassembled WGS sequence"/>
</dbReference>
<evidence type="ECO:0000259" key="10">
    <source>
        <dbReference type="PROSITE" id="PS51352"/>
    </source>
</evidence>
<keyword evidence="4 9" id="KW-1015">Disulfide bond</keyword>
<comment type="similarity">
    <text evidence="1 7">Belongs to the thioredoxin family.</text>
</comment>
<feature type="site" description="Contributes to redox potential value" evidence="8">
    <location>
        <position position="34"/>
    </location>
</feature>
<evidence type="ECO:0000256" key="4">
    <source>
        <dbReference type="ARBA" id="ARBA00023157"/>
    </source>
</evidence>
<dbReference type="InterPro" id="IPR036249">
    <property type="entry name" value="Thioredoxin-like_sf"/>
</dbReference>
<feature type="active site" description="Nucleophile" evidence="8">
    <location>
        <position position="32"/>
    </location>
</feature>
<evidence type="ECO:0000256" key="1">
    <source>
        <dbReference type="ARBA" id="ARBA00008987"/>
    </source>
</evidence>
<sequence>MAKPIVVNDADFAEKVLKSSTPVVVDFWAPWCGPCRVIAPILDKLAGEYEGRLTIAKVNTDDNVQYASQLGIQGIPTLIIFKNGKEVGRLIGARPEAMYREVFDKVLAMA</sequence>
<dbReference type="CDD" id="cd02947">
    <property type="entry name" value="TRX_family"/>
    <property type="match status" value="1"/>
</dbReference>
<feature type="disulfide bond" description="Redox-active" evidence="9">
    <location>
        <begin position="32"/>
        <end position="35"/>
    </location>
</feature>
<feature type="domain" description="Thioredoxin" evidence="10">
    <location>
        <begin position="1"/>
        <end position="108"/>
    </location>
</feature>
<dbReference type="SUPFAM" id="SSF52833">
    <property type="entry name" value="Thioredoxin-like"/>
    <property type="match status" value="1"/>
</dbReference>
<evidence type="ECO:0000256" key="7">
    <source>
        <dbReference type="PIRNR" id="PIRNR000077"/>
    </source>
</evidence>
<dbReference type="Gene3D" id="3.40.30.10">
    <property type="entry name" value="Glutaredoxin"/>
    <property type="match status" value="1"/>
</dbReference>
<keyword evidence="5 9" id="KW-0676">Redox-active center</keyword>
<dbReference type="GO" id="GO:0045454">
    <property type="term" value="P:cell redox homeostasis"/>
    <property type="evidence" value="ECO:0007669"/>
    <property type="project" value="TreeGrafter"/>
</dbReference>
<dbReference type="GO" id="GO:0015035">
    <property type="term" value="F:protein-disulfide reductase activity"/>
    <property type="evidence" value="ECO:0007669"/>
    <property type="project" value="UniProtKB-UniRule"/>
</dbReference>
<evidence type="ECO:0000256" key="9">
    <source>
        <dbReference type="PIRSR" id="PIRSR000077-4"/>
    </source>
</evidence>
<feature type="active site" description="Nucleophile" evidence="8">
    <location>
        <position position="35"/>
    </location>
</feature>
<evidence type="ECO:0000256" key="5">
    <source>
        <dbReference type="ARBA" id="ARBA00023284"/>
    </source>
</evidence>
<evidence type="ECO:0000256" key="8">
    <source>
        <dbReference type="PIRSR" id="PIRSR000077-1"/>
    </source>
</evidence>
<evidence type="ECO:0000256" key="6">
    <source>
        <dbReference type="NCBIfam" id="TIGR01068"/>
    </source>
</evidence>
<evidence type="ECO:0000313" key="11">
    <source>
        <dbReference type="EMBL" id="PMP84664.1"/>
    </source>
</evidence>
<gene>
    <name evidence="11" type="primary">trxA</name>
    <name evidence="11" type="ORF">C0184_03335</name>
</gene>
<dbReference type="Pfam" id="PF00085">
    <property type="entry name" value="Thioredoxin"/>
    <property type="match status" value="1"/>
</dbReference>
<evidence type="ECO:0000256" key="2">
    <source>
        <dbReference type="ARBA" id="ARBA00022448"/>
    </source>
</evidence>
<dbReference type="PROSITE" id="PS51352">
    <property type="entry name" value="THIOREDOXIN_2"/>
    <property type="match status" value="1"/>
</dbReference>
<dbReference type="FunFam" id="3.40.30.10:FF:000001">
    <property type="entry name" value="Thioredoxin"/>
    <property type="match status" value="1"/>
</dbReference>
<dbReference type="PANTHER" id="PTHR45663">
    <property type="entry name" value="GEO12009P1"/>
    <property type="match status" value="1"/>
</dbReference>